<dbReference type="EMBL" id="LS991952">
    <property type="protein sequence ID" value="SYV93960.1"/>
    <property type="molecule type" value="Genomic_DNA"/>
</dbReference>
<organism evidence="2 4">
    <name type="scientific">Mycoplasmoides gallisepticum</name>
    <name type="common">Mycoplasma gallisepticum</name>
    <dbReference type="NCBI Taxonomy" id="2096"/>
    <lineage>
        <taxon>Bacteria</taxon>
        <taxon>Bacillati</taxon>
        <taxon>Mycoplasmatota</taxon>
        <taxon>Mycoplasmoidales</taxon>
        <taxon>Mycoplasmoidaceae</taxon>
        <taxon>Mycoplasmoides</taxon>
    </lineage>
</organism>
<evidence type="ECO:0000313" key="2">
    <source>
        <dbReference type="EMBL" id="SYV93960.1"/>
    </source>
</evidence>
<reference evidence="2" key="2">
    <citation type="submission" date="2018-06" db="EMBL/GenBank/DDBJ databases">
        <authorList>
            <consortium name="Pathogen Informatics"/>
            <person name="Doyle S."/>
        </authorList>
    </citation>
    <scope>NUCLEOTIDE SEQUENCE</scope>
    <source>
        <strain evidence="2">NCTC10115</strain>
    </source>
</reference>
<dbReference type="Proteomes" id="UP000260136">
    <property type="component" value="Chromosome"/>
</dbReference>
<evidence type="ECO:0000313" key="3">
    <source>
        <dbReference type="EMBL" id="SYV94172.1"/>
    </source>
</evidence>
<gene>
    <name evidence="2" type="ORF">NCTC10115_00251</name>
    <name evidence="3" type="ORF">NCTC10115_00484</name>
</gene>
<accession>A0A3B0PDK9</accession>
<evidence type="ECO:0000256" key="1">
    <source>
        <dbReference type="SAM" id="MobiDB-lite"/>
    </source>
</evidence>
<evidence type="ECO:0000313" key="4">
    <source>
        <dbReference type="Proteomes" id="UP000260136"/>
    </source>
</evidence>
<protein>
    <submittedName>
        <fullName evidence="2">Uncharacterized protein</fullName>
    </submittedName>
</protein>
<feature type="non-terminal residue" evidence="2">
    <location>
        <position position="48"/>
    </location>
</feature>
<feature type="region of interest" description="Disordered" evidence="1">
    <location>
        <begin position="29"/>
        <end position="48"/>
    </location>
</feature>
<name>A0A3B0PDK9_MYCGL</name>
<dbReference type="AlphaFoldDB" id="A0A3B0PDK9"/>
<feature type="compositionally biased region" description="Polar residues" evidence="1">
    <location>
        <begin position="36"/>
        <end position="48"/>
    </location>
</feature>
<proteinExistence type="predicted"/>
<sequence>MSAYDLTSKQALSTTAQQALTDTIAKEQAEVDKVKNNPTPETYNNSDW</sequence>
<reference evidence="4" key="1">
    <citation type="submission" date="2018-06" db="EMBL/GenBank/DDBJ databases">
        <authorList>
            <consortium name="Pathogen Informatics"/>
        </authorList>
    </citation>
    <scope>NUCLEOTIDE SEQUENCE [LARGE SCALE GENOMIC DNA]</scope>
    <source>
        <strain evidence="4">NCTC10115</strain>
    </source>
</reference>
<dbReference type="EMBL" id="LS991952">
    <property type="protein sequence ID" value="SYV94172.1"/>
    <property type="molecule type" value="Genomic_DNA"/>
</dbReference>